<sequence length="74" mass="8950">MEKIWIITIAITIFLIINFLYYKSLNGYVKKQFGEKMWKTWTSKLYFWQSSLYTSAAITVLIIFLLKWVNILNF</sequence>
<gene>
    <name evidence="2" type="ORF">ES674_09535</name>
</gene>
<accession>A0A5D0R7M7</accession>
<dbReference type="Proteomes" id="UP000323720">
    <property type="component" value="Unassembled WGS sequence"/>
</dbReference>
<evidence type="ECO:0000313" key="3">
    <source>
        <dbReference type="Proteomes" id="UP000323720"/>
    </source>
</evidence>
<reference evidence="2 3" key="1">
    <citation type="submission" date="2019-08" db="EMBL/GenBank/DDBJ databases">
        <title>Genomes of Antarctic Bizionia species.</title>
        <authorList>
            <person name="Bowman J.P."/>
        </authorList>
    </citation>
    <scope>NUCLEOTIDE SEQUENCE [LARGE SCALE GENOMIC DNA]</scope>
    <source>
        <strain evidence="2 3">ADA-4</strain>
    </source>
</reference>
<feature type="transmembrane region" description="Helical" evidence="1">
    <location>
        <begin position="6"/>
        <end position="24"/>
    </location>
</feature>
<dbReference type="EMBL" id="VSKK01000002">
    <property type="protein sequence ID" value="TYB76935.1"/>
    <property type="molecule type" value="Genomic_DNA"/>
</dbReference>
<proteinExistence type="predicted"/>
<comment type="caution">
    <text evidence="2">The sequence shown here is derived from an EMBL/GenBank/DDBJ whole genome shotgun (WGS) entry which is preliminary data.</text>
</comment>
<name>A0A5D0R7M7_9FLAO</name>
<evidence type="ECO:0000313" key="2">
    <source>
        <dbReference type="EMBL" id="TYB76935.1"/>
    </source>
</evidence>
<keyword evidence="1" id="KW-0812">Transmembrane</keyword>
<dbReference type="OrthoDB" id="1450918at2"/>
<evidence type="ECO:0008006" key="4">
    <source>
        <dbReference type="Google" id="ProtNLM"/>
    </source>
</evidence>
<feature type="transmembrane region" description="Helical" evidence="1">
    <location>
        <begin position="45"/>
        <end position="66"/>
    </location>
</feature>
<keyword evidence="1" id="KW-1133">Transmembrane helix</keyword>
<keyword evidence="3" id="KW-1185">Reference proteome</keyword>
<dbReference type="AlphaFoldDB" id="A0A5D0R7M7"/>
<keyword evidence="1" id="KW-0472">Membrane</keyword>
<evidence type="ECO:0000256" key="1">
    <source>
        <dbReference type="SAM" id="Phobius"/>
    </source>
</evidence>
<protein>
    <recommendedName>
        <fullName evidence="4">Immunity protein</fullName>
    </recommendedName>
</protein>
<organism evidence="2 3">
    <name type="scientific">Bizionia myxarmorum</name>
    <dbReference type="NCBI Taxonomy" id="291186"/>
    <lineage>
        <taxon>Bacteria</taxon>
        <taxon>Pseudomonadati</taxon>
        <taxon>Bacteroidota</taxon>
        <taxon>Flavobacteriia</taxon>
        <taxon>Flavobacteriales</taxon>
        <taxon>Flavobacteriaceae</taxon>
        <taxon>Bizionia</taxon>
    </lineage>
</organism>